<dbReference type="Proteomes" id="UP000598467">
    <property type="component" value="Unassembled WGS sequence"/>
</dbReference>
<reference evidence="8" key="1">
    <citation type="submission" date="2020-05" db="EMBL/GenBank/DDBJ databases">
        <title>Identification of trans-AT polyketide cluster in two marine bacteria, producers of a novel glutaramide-containing polyketide sesbanimide D and analogs.</title>
        <authorList>
            <person name="Kacar D."/>
            <person name="Rodriguez P."/>
            <person name="Canedo L."/>
            <person name="Gonzalez E."/>
            <person name="Galan B."/>
            <person name="De La Calle F."/>
            <person name="Garcia J.L."/>
        </authorList>
    </citation>
    <scope>NUCLEOTIDE SEQUENCE</scope>
    <source>
        <strain evidence="8">PHM038</strain>
    </source>
</reference>
<dbReference type="GO" id="GO:0005829">
    <property type="term" value="C:cytosol"/>
    <property type="evidence" value="ECO:0007669"/>
    <property type="project" value="TreeGrafter"/>
</dbReference>
<dbReference type="GO" id="GO:0008830">
    <property type="term" value="F:dTDP-4-dehydrorhamnose 3,5-epimerase activity"/>
    <property type="evidence" value="ECO:0007669"/>
    <property type="project" value="UniProtKB-UniRule"/>
</dbReference>
<evidence type="ECO:0000256" key="5">
    <source>
        <dbReference type="PIRSR" id="PIRSR600888-1"/>
    </source>
</evidence>
<feature type="site" description="Participates in a stacking interaction with the thymidine ring of dTDP-4-oxo-6-deoxyglucose" evidence="6">
    <location>
        <position position="146"/>
    </location>
</feature>
<evidence type="ECO:0000313" key="9">
    <source>
        <dbReference type="Proteomes" id="UP000598467"/>
    </source>
</evidence>
<comment type="pathway">
    <text evidence="7">Carbohydrate biosynthesis; dTDP-L-rhamnose biosynthesis.</text>
</comment>
<dbReference type="PANTHER" id="PTHR21047:SF2">
    <property type="entry name" value="THYMIDINE DIPHOSPHO-4-KETO-RHAMNOSE 3,5-EPIMERASE"/>
    <property type="match status" value="1"/>
</dbReference>
<dbReference type="InterPro" id="IPR000888">
    <property type="entry name" value="RmlC-like"/>
</dbReference>
<proteinExistence type="inferred from homology"/>
<comment type="caution">
    <text evidence="8">The sequence shown here is derived from an EMBL/GenBank/DDBJ whole genome shotgun (WGS) entry which is preliminary data.</text>
</comment>
<evidence type="ECO:0000256" key="4">
    <source>
        <dbReference type="ARBA" id="ARBA00019595"/>
    </source>
</evidence>
<name>A0A926P4H7_9HYPH</name>
<comment type="subunit">
    <text evidence="7">Homodimer.</text>
</comment>
<dbReference type="AlphaFoldDB" id="A0A926P4H7"/>
<dbReference type="NCBIfam" id="TIGR01221">
    <property type="entry name" value="rmlC"/>
    <property type="match status" value="1"/>
</dbReference>
<gene>
    <name evidence="8" type="primary">rfbC</name>
    <name evidence="8" type="ORF">HK439_26120</name>
</gene>
<evidence type="ECO:0000256" key="3">
    <source>
        <dbReference type="ARBA" id="ARBA00012098"/>
    </source>
</evidence>
<accession>A0A926P4H7</accession>
<sequence>MRRGEEIVPQFNPLGLDGVIEILPDRHRDLRGFFSETYNARVFAEAGITLEFVQDNYSLSTEKGVLRGLHFQTPPFAQDKLVRVSRGAVFDVIVDIRKGSPTFAKWVGVEISAAKWNQVLVPKGFAHGFVTTEPNTELLYKVTDYYSRECDRSINFNDPEIGVDWPVDRSSVILSEKDKTAPLLADIETGFVYGD</sequence>
<protein>
    <recommendedName>
        <fullName evidence="4 7">dTDP-4-dehydrorhamnose 3,5-epimerase</fullName>
        <ecNumber evidence="3 7">5.1.3.13</ecNumber>
    </recommendedName>
    <alternativeName>
        <fullName evidence="7">Thymidine diphospho-4-keto-rhamnose 3,5-epimerase</fullName>
    </alternativeName>
</protein>
<dbReference type="GO" id="GO:0019305">
    <property type="term" value="P:dTDP-rhamnose biosynthetic process"/>
    <property type="evidence" value="ECO:0007669"/>
    <property type="project" value="UniProtKB-UniRule"/>
</dbReference>
<evidence type="ECO:0000256" key="1">
    <source>
        <dbReference type="ARBA" id="ARBA00001298"/>
    </source>
</evidence>
<evidence type="ECO:0000256" key="2">
    <source>
        <dbReference type="ARBA" id="ARBA00001997"/>
    </source>
</evidence>
<dbReference type="InterPro" id="IPR011051">
    <property type="entry name" value="RmlC_Cupin_sf"/>
</dbReference>
<dbReference type="EC" id="5.1.3.13" evidence="3 7"/>
<feature type="active site" description="Proton donor" evidence="5">
    <location>
        <position position="140"/>
    </location>
</feature>
<dbReference type="GO" id="GO:0000271">
    <property type="term" value="P:polysaccharide biosynthetic process"/>
    <property type="evidence" value="ECO:0007669"/>
    <property type="project" value="TreeGrafter"/>
</dbReference>
<feature type="active site" description="Proton acceptor" evidence="5">
    <location>
        <position position="70"/>
    </location>
</feature>
<comment type="catalytic activity">
    <reaction evidence="1 7">
        <text>dTDP-4-dehydro-6-deoxy-alpha-D-glucose = dTDP-4-dehydro-beta-L-rhamnose</text>
        <dbReference type="Rhea" id="RHEA:16969"/>
        <dbReference type="ChEBI" id="CHEBI:57649"/>
        <dbReference type="ChEBI" id="CHEBI:62830"/>
        <dbReference type="EC" id="5.1.3.13"/>
    </reaction>
</comment>
<organism evidence="8 9">
    <name type="scientific">Roseibium aggregatum</name>
    <dbReference type="NCBI Taxonomy" id="187304"/>
    <lineage>
        <taxon>Bacteria</taxon>
        <taxon>Pseudomonadati</taxon>
        <taxon>Pseudomonadota</taxon>
        <taxon>Alphaproteobacteria</taxon>
        <taxon>Hyphomicrobiales</taxon>
        <taxon>Stappiaceae</taxon>
        <taxon>Roseibium</taxon>
    </lineage>
</organism>
<comment type="function">
    <text evidence="2 7">Catalyzes the epimerization of the C3' and C5'positions of dTDP-6-deoxy-D-xylo-4-hexulose, forming dTDP-6-deoxy-L-lyxo-4-hexulose.</text>
</comment>
<evidence type="ECO:0000256" key="7">
    <source>
        <dbReference type="RuleBase" id="RU364069"/>
    </source>
</evidence>
<dbReference type="InterPro" id="IPR014710">
    <property type="entry name" value="RmlC-like_jellyroll"/>
</dbReference>
<dbReference type="Pfam" id="PF00908">
    <property type="entry name" value="dTDP_sugar_isom"/>
    <property type="match status" value="1"/>
</dbReference>
<evidence type="ECO:0000313" key="8">
    <source>
        <dbReference type="EMBL" id="MBD1549738.1"/>
    </source>
</evidence>
<dbReference type="PANTHER" id="PTHR21047">
    <property type="entry name" value="DTDP-6-DEOXY-D-GLUCOSE-3,5 EPIMERASE"/>
    <property type="match status" value="1"/>
</dbReference>
<comment type="similarity">
    <text evidence="7">Belongs to the dTDP-4-dehydrorhamnose 3,5-epimerase family.</text>
</comment>
<dbReference type="Gene3D" id="2.60.120.10">
    <property type="entry name" value="Jelly Rolls"/>
    <property type="match status" value="1"/>
</dbReference>
<dbReference type="SUPFAM" id="SSF51182">
    <property type="entry name" value="RmlC-like cupins"/>
    <property type="match status" value="1"/>
</dbReference>
<evidence type="ECO:0000256" key="6">
    <source>
        <dbReference type="PIRSR" id="PIRSR600888-3"/>
    </source>
</evidence>
<dbReference type="EMBL" id="JABFCZ010000060">
    <property type="protein sequence ID" value="MBD1549738.1"/>
    <property type="molecule type" value="Genomic_DNA"/>
</dbReference>
<dbReference type="CDD" id="cd00438">
    <property type="entry name" value="cupin_RmlC"/>
    <property type="match status" value="1"/>
</dbReference>
<keyword evidence="7 8" id="KW-0413">Isomerase</keyword>